<dbReference type="InterPro" id="IPR029058">
    <property type="entry name" value="AB_hydrolase_fold"/>
</dbReference>
<dbReference type="GO" id="GO:0016020">
    <property type="term" value="C:membrane"/>
    <property type="evidence" value="ECO:0007669"/>
    <property type="project" value="TreeGrafter"/>
</dbReference>
<evidence type="ECO:0000313" key="3">
    <source>
        <dbReference type="Proteomes" id="UP000199245"/>
    </source>
</evidence>
<dbReference type="EMBL" id="FMZW01000098">
    <property type="protein sequence ID" value="SDF98440.1"/>
    <property type="molecule type" value="Genomic_DNA"/>
</dbReference>
<dbReference type="RefSeq" id="WP_143029876.1">
    <property type="nucleotide sequence ID" value="NZ_FMZW01000098.1"/>
</dbReference>
<dbReference type="PANTHER" id="PTHR43798">
    <property type="entry name" value="MONOACYLGLYCEROL LIPASE"/>
    <property type="match status" value="1"/>
</dbReference>
<dbReference type="InterPro" id="IPR000073">
    <property type="entry name" value="AB_hydrolase_1"/>
</dbReference>
<dbReference type="AlphaFoldDB" id="A0A1G7QLD5"/>
<dbReference type="PANTHER" id="PTHR43798:SF33">
    <property type="entry name" value="HYDROLASE, PUTATIVE (AFU_ORTHOLOGUE AFUA_2G14860)-RELATED"/>
    <property type="match status" value="1"/>
</dbReference>
<evidence type="ECO:0000313" key="2">
    <source>
        <dbReference type="EMBL" id="SDF98440.1"/>
    </source>
</evidence>
<dbReference type="Proteomes" id="UP000199245">
    <property type="component" value="Unassembled WGS sequence"/>
</dbReference>
<name>A0A1G7QLD5_9BRAD</name>
<dbReference type="Gene3D" id="3.40.50.1820">
    <property type="entry name" value="alpha/beta hydrolase"/>
    <property type="match status" value="1"/>
</dbReference>
<reference evidence="2 3" key="1">
    <citation type="submission" date="2016-10" db="EMBL/GenBank/DDBJ databases">
        <authorList>
            <person name="de Groot N.N."/>
        </authorList>
    </citation>
    <scope>NUCLEOTIDE SEQUENCE [LARGE SCALE GENOMIC DNA]</scope>
    <source>
        <strain evidence="2 3">R5</strain>
    </source>
</reference>
<sequence>MTGLDGTHAAASVVALHCSLGSGRQWTKLAAALGGDRFMAPDISGYGVAACGRDWPRTLDGEIARLEPWLARADGPIHLIGHSYGGAIAFRLATTSPYAQHVRSLTLIEPVLPALLRDTPADARLYDRFTRIAQIVSRDIVDGAVMEAVEAFTAFWAGSGPREQFSPSGRLRMIEQADKLPCDFSAALDLDGVAEAARALKVPALLLSGGLSPYVTQRIVAKLATLIDGAELRHLPGAGHMLPVTHADRVNPEILRHIWRAEELTNLELANLELAKLELAADAGPAEAAQPAGSARRHLVFRRPSFWE</sequence>
<dbReference type="Pfam" id="PF12697">
    <property type="entry name" value="Abhydrolase_6"/>
    <property type="match status" value="1"/>
</dbReference>
<accession>A0A1G7QLD5</accession>
<feature type="domain" description="AB hydrolase-1" evidence="1">
    <location>
        <begin position="13"/>
        <end position="251"/>
    </location>
</feature>
<gene>
    <name evidence="2" type="ORF">SAMN05216337_10983</name>
</gene>
<organism evidence="2 3">
    <name type="scientific">Bradyrhizobium brasilense</name>
    <dbReference type="NCBI Taxonomy" id="1419277"/>
    <lineage>
        <taxon>Bacteria</taxon>
        <taxon>Pseudomonadati</taxon>
        <taxon>Pseudomonadota</taxon>
        <taxon>Alphaproteobacteria</taxon>
        <taxon>Hyphomicrobiales</taxon>
        <taxon>Nitrobacteraceae</taxon>
        <taxon>Bradyrhizobium</taxon>
    </lineage>
</organism>
<protein>
    <submittedName>
        <fullName evidence="2">Pimeloyl-ACP methyl ester carboxylesterase</fullName>
    </submittedName>
</protein>
<dbReference type="SUPFAM" id="SSF53474">
    <property type="entry name" value="alpha/beta-Hydrolases"/>
    <property type="match status" value="1"/>
</dbReference>
<proteinExistence type="predicted"/>
<dbReference type="InterPro" id="IPR050266">
    <property type="entry name" value="AB_hydrolase_sf"/>
</dbReference>
<evidence type="ECO:0000259" key="1">
    <source>
        <dbReference type="Pfam" id="PF12697"/>
    </source>
</evidence>